<evidence type="ECO:0000313" key="1">
    <source>
        <dbReference type="EMBL" id="RKP48938.1"/>
    </source>
</evidence>
<accession>A0A494XEI7</accession>
<dbReference type="SUPFAM" id="SSF74650">
    <property type="entry name" value="Galactose mutarotase-like"/>
    <property type="match status" value="1"/>
</dbReference>
<protein>
    <recommendedName>
        <fullName evidence="3">DUF4432 family protein</fullName>
    </recommendedName>
</protein>
<dbReference type="InterPro" id="IPR011013">
    <property type="entry name" value="Gal_mutarotase_sf_dom"/>
</dbReference>
<gene>
    <name evidence="1" type="ORF">D7Z26_21520</name>
</gene>
<dbReference type="AlphaFoldDB" id="A0A494XEI7"/>
<dbReference type="RefSeq" id="WP_120979076.1">
    <property type="nucleotide sequence ID" value="NZ_RBZM01000009.1"/>
</dbReference>
<dbReference type="Gene3D" id="2.70.98.10">
    <property type="match status" value="1"/>
</dbReference>
<reference evidence="1 2" key="1">
    <citation type="submission" date="2018-10" db="EMBL/GenBank/DDBJ databases">
        <title>Cohnella sp. M2MS4P-1, whole genome shotgun sequence.</title>
        <authorList>
            <person name="Tuo L."/>
        </authorList>
    </citation>
    <scope>NUCLEOTIDE SEQUENCE [LARGE SCALE GENOMIC DNA]</scope>
    <source>
        <strain evidence="1 2">M2MS4P-1</strain>
    </source>
</reference>
<keyword evidence="2" id="KW-1185">Reference proteome</keyword>
<comment type="caution">
    <text evidence="1">The sequence shown here is derived from an EMBL/GenBank/DDBJ whole genome shotgun (WGS) entry which is preliminary data.</text>
</comment>
<organism evidence="1 2">
    <name type="scientific">Cohnella endophytica</name>
    <dbReference type="NCBI Taxonomy" id="2419778"/>
    <lineage>
        <taxon>Bacteria</taxon>
        <taxon>Bacillati</taxon>
        <taxon>Bacillota</taxon>
        <taxon>Bacilli</taxon>
        <taxon>Bacillales</taxon>
        <taxon>Paenibacillaceae</taxon>
        <taxon>Cohnella</taxon>
    </lineage>
</organism>
<dbReference type="InterPro" id="IPR014718">
    <property type="entry name" value="GH-type_carb-bd"/>
</dbReference>
<dbReference type="EMBL" id="RBZM01000009">
    <property type="protein sequence ID" value="RKP48938.1"/>
    <property type="molecule type" value="Genomic_DNA"/>
</dbReference>
<sequence>MKRGIEESTFKGFRALRMESELMELIVVPELGAKIVSLRYKPTGKEWLVDSGSRFLAPVEYGSEFGQADLSGWDECFPTIVACGYPAEGVYKGALLPDHGELWSIPWEASAYGGELTCKVNGRALPYEFTRSISFLDDNSVRIEYSAANLSSEPLSVFWCAHPLFVATEQSRIILPAEVTQLLCVDGGQRLTKGRLYEWPHGDGSLPRGIDLIGPLAAKDSRKYYVNGRVEEGRTGLIERDSGEYVTLEWDPVQLPYLGVWIDEGRLIGHQTVCALEPCNGFYDRLDEAYGRGRTVRIEANQTERWALHVRLGAQPVE</sequence>
<dbReference type="OrthoDB" id="113447at2"/>
<dbReference type="GO" id="GO:0030246">
    <property type="term" value="F:carbohydrate binding"/>
    <property type="evidence" value="ECO:0007669"/>
    <property type="project" value="InterPro"/>
</dbReference>
<name>A0A494XEI7_9BACL</name>
<dbReference type="Proteomes" id="UP000282076">
    <property type="component" value="Unassembled WGS sequence"/>
</dbReference>
<dbReference type="GO" id="GO:0003824">
    <property type="term" value="F:catalytic activity"/>
    <property type="evidence" value="ECO:0007669"/>
    <property type="project" value="InterPro"/>
</dbReference>
<proteinExistence type="predicted"/>
<evidence type="ECO:0000313" key="2">
    <source>
        <dbReference type="Proteomes" id="UP000282076"/>
    </source>
</evidence>
<evidence type="ECO:0008006" key="3">
    <source>
        <dbReference type="Google" id="ProtNLM"/>
    </source>
</evidence>
<dbReference type="GO" id="GO:0005975">
    <property type="term" value="P:carbohydrate metabolic process"/>
    <property type="evidence" value="ECO:0007669"/>
    <property type="project" value="InterPro"/>
</dbReference>